<accession>A0A4C1Y506</accession>
<feature type="region of interest" description="Disordered" evidence="1">
    <location>
        <begin position="1"/>
        <end position="34"/>
    </location>
</feature>
<gene>
    <name evidence="2" type="ORF">EVAR_98905_1</name>
</gene>
<reference evidence="2 3" key="1">
    <citation type="journal article" date="2019" name="Commun. Biol.">
        <title>The bagworm genome reveals a unique fibroin gene that provides high tensile strength.</title>
        <authorList>
            <person name="Kono N."/>
            <person name="Nakamura H."/>
            <person name="Ohtoshi R."/>
            <person name="Tomita M."/>
            <person name="Numata K."/>
            <person name="Arakawa K."/>
        </authorList>
    </citation>
    <scope>NUCLEOTIDE SEQUENCE [LARGE SCALE GENOMIC DNA]</scope>
</reference>
<sequence>MYVPDGDSQQKPSEKPELQHQNTRLRADPFDHAKNRETINAIARSQKGIDRAGPGSELRVESEWEVRLGSELRACRNRNQDLHQDWRFERDGD</sequence>
<organism evidence="2 3">
    <name type="scientific">Eumeta variegata</name>
    <name type="common">Bagworm moth</name>
    <name type="synonym">Eumeta japonica</name>
    <dbReference type="NCBI Taxonomy" id="151549"/>
    <lineage>
        <taxon>Eukaryota</taxon>
        <taxon>Metazoa</taxon>
        <taxon>Ecdysozoa</taxon>
        <taxon>Arthropoda</taxon>
        <taxon>Hexapoda</taxon>
        <taxon>Insecta</taxon>
        <taxon>Pterygota</taxon>
        <taxon>Neoptera</taxon>
        <taxon>Endopterygota</taxon>
        <taxon>Lepidoptera</taxon>
        <taxon>Glossata</taxon>
        <taxon>Ditrysia</taxon>
        <taxon>Tineoidea</taxon>
        <taxon>Psychidae</taxon>
        <taxon>Oiketicinae</taxon>
        <taxon>Eumeta</taxon>
    </lineage>
</organism>
<dbReference type="AlphaFoldDB" id="A0A4C1Y506"/>
<keyword evidence="3" id="KW-1185">Reference proteome</keyword>
<dbReference type="EMBL" id="BGZK01001062">
    <property type="protein sequence ID" value="GBP70074.1"/>
    <property type="molecule type" value="Genomic_DNA"/>
</dbReference>
<dbReference type="Proteomes" id="UP000299102">
    <property type="component" value="Unassembled WGS sequence"/>
</dbReference>
<evidence type="ECO:0000313" key="2">
    <source>
        <dbReference type="EMBL" id="GBP70074.1"/>
    </source>
</evidence>
<evidence type="ECO:0000313" key="3">
    <source>
        <dbReference type="Proteomes" id="UP000299102"/>
    </source>
</evidence>
<evidence type="ECO:0000256" key="1">
    <source>
        <dbReference type="SAM" id="MobiDB-lite"/>
    </source>
</evidence>
<protein>
    <submittedName>
        <fullName evidence="2">Uncharacterized protein</fullName>
    </submittedName>
</protein>
<name>A0A4C1Y506_EUMVA</name>
<comment type="caution">
    <text evidence="2">The sequence shown here is derived from an EMBL/GenBank/DDBJ whole genome shotgun (WGS) entry which is preliminary data.</text>
</comment>
<proteinExistence type="predicted"/>
<feature type="compositionally biased region" description="Basic and acidic residues" evidence="1">
    <location>
        <begin position="25"/>
        <end position="34"/>
    </location>
</feature>